<reference evidence="2" key="3">
    <citation type="submission" date="2025-09" db="UniProtKB">
        <authorList>
            <consortium name="Ensembl"/>
        </authorList>
    </citation>
    <scope>IDENTIFICATION</scope>
</reference>
<dbReference type="Ensembl" id="ENSHHUT00000004002.1">
    <property type="protein sequence ID" value="ENSHHUP00000003873.1"/>
    <property type="gene ID" value="ENSHHUG00000002427.1"/>
</dbReference>
<name>A0A4W5JGZ0_9TELE</name>
<feature type="region of interest" description="Disordered" evidence="1">
    <location>
        <begin position="1"/>
        <end position="51"/>
    </location>
</feature>
<evidence type="ECO:0000256" key="1">
    <source>
        <dbReference type="SAM" id="MobiDB-lite"/>
    </source>
</evidence>
<accession>A0A4W5JGZ0</accession>
<evidence type="ECO:0000313" key="2">
    <source>
        <dbReference type="Ensembl" id="ENSHHUP00000003873.1"/>
    </source>
</evidence>
<proteinExistence type="predicted"/>
<reference evidence="2" key="2">
    <citation type="submission" date="2025-08" db="UniProtKB">
        <authorList>
            <consortium name="Ensembl"/>
        </authorList>
    </citation>
    <scope>IDENTIFICATION</scope>
</reference>
<dbReference type="STRING" id="62062.ENSHHUP00000003873"/>
<feature type="compositionally biased region" description="Low complexity" evidence="1">
    <location>
        <begin position="23"/>
        <end position="33"/>
    </location>
</feature>
<reference evidence="3" key="1">
    <citation type="submission" date="2018-06" db="EMBL/GenBank/DDBJ databases">
        <title>Genome assembly of Danube salmon.</title>
        <authorList>
            <person name="Macqueen D.J."/>
            <person name="Gundappa M.K."/>
        </authorList>
    </citation>
    <scope>NUCLEOTIDE SEQUENCE [LARGE SCALE GENOMIC DNA]</scope>
</reference>
<sequence length="51" mass="5321">MDMSGSTESVATVTSEEFVLVQPSTGGSPSGSEGKPRLKVDANNAEQLCQY</sequence>
<keyword evidence="3" id="KW-1185">Reference proteome</keyword>
<dbReference type="AlphaFoldDB" id="A0A4W5JGZ0"/>
<organism evidence="2 3">
    <name type="scientific">Hucho hucho</name>
    <name type="common">huchen</name>
    <dbReference type="NCBI Taxonomy" id="62062"/>
    <lineage>
        <taxon>Eukaryota</taxon>
        <taxon>Metazoa</taxon>
        <taxon>Chordata</taxon>
        <taxon>Craniata</taxon>
        <taxon>Vertebrata</taxon>
        <taxon>Euteleostomi</taxon>
        <taxon>Actinopterygii</taxon>
        <taxon>Neopterygii</taxon>
        <taxon>Teleostei</taxon>
        <taxon>Protacanthopterygii</taxon>
        <taxon>Salmoniformes</taxon>
        <taxon>Salmonidae</taxon>
        <taxon>Salmoninae</taxon>
        <taxon>Hucho</taxon>
    </lineage>
</organism>
<dbReference type="Proteomes" id="UP000314982">
    <property type="component" value="Unassembled WGS sequence"/>
</dbReference>
<evidence type="ECO:0000313" key="3">
    <source>
        <dbReference type="Proteomes" id="UP000314982"/>
    </source>
</evidence>
<feature type="compositionally biased region" description="Polar residues" evidence="1">
    <location>
        <begin position="1"/>
        <end position="15"/>
    </location>
</feature>
<protein>
    <submittedName>
        <fullName evidence="2">Uncharacterized protein</fullName>
    </submittedName>
</protein>